<organism evidence="14 15">
    <name type="scientific">Prymnesium parvum</name>
    <name type="common">Toxic golden alga</name>
    <dbReference type="NCBI Taxonomy" id="97485"/>
    <lineage>
        <taxon>Eukaryota</taxon>
        <taxon>Haptista</taxon>
        <taxon>Haptophyta</taxon>
        <taxon>Prymnesiophyceae</taxon>
        <taxon>Prymnesiales</taxon>
        <taxon>Prymnesiaceae</taxon>
        <taxon>Prymnesium</taxon>
    </lineage>
</organism>
<sequence>MRSSLLMASLVPAFSRVAPRAFARPLPVAIARAPFRCRALRASAAGTETEVEVEADYKVQSDFLRTMQWRGFMQQTTDVKALDEELRTGCVVAYLGFDATASSLHVGSLLQIMLLRHFQRCGHKPVVLVGGGTTKVGDPSGKDASRKLISQETIDQNIAGISQASHVFSKFLTFGDGPTDAVLINNDEWLSSLQYLPFLRDYGRHFTINRMLSFESVKQRLERESPLSFLEFNYMILQAYDFLELSRRMDVKLQFGGSDQWGNIVNGVELTRRCDQRTVYGFTAPLLTTSDGKKMGKTADGAVWLNEDLLSPFDYWQFWRNTNDADVGRFLRIFTELPQARIEELESLQGSAINDAKVILADEATRLLHGEECLPNIREAASALFSGTKSAASDTSALPRVKLSSDEMSNGIPVIDLFLKLEFGKSKGEVRRLVAGGGARLNDVKIEDPNLMVDISSFDDSGELKLSSGKKKHGIIELVS</sequence>
<dbReference type="InterPro" id="IPR002305">
    <property type="entry name" value="aa-tRNA-synth_Ic"/>
</dbReference>
<dbReference type="InterPro" id="IPR002307">
    <property type="entry name" value="Tyr-tRNA-ligase"/>
</dbReference>
<evidence type="ECO:0000256" key="9">
    <source>
        <dbReference type="ARBA" id="ARBA00023146"/>
    </source>
</evidence>
<evidence type="ECO:0000256" key="13">
    <source>
        <dbReference type="RuleBase" id="RU361234"/>
    </source>
</evidence>
<evidence type="ECO:0000313" key="14">
    <source>
        <dbReference type="EMBL" id="KAL1530504.1"/>
    </source>
</evidence>
<protein>
    <recommendedName>
        <fullName evidence="2 13">Tyrosine--tRNA ligase</fullName>
        <ecNumber evidence="2 13">6.1.1.1</ecNumber>
    </recommendedName>
    <alternativeName>
        <fullName evidence="10 13">Tyrosyl-tRNA synthetase</fullName>
    </alternativeName>
</protein>
<dbReference type="PANTHER" id="PTHR11766:SF0">
    <property type="entry name" value="TYROSINE--TRNA LIGASE, MITOCHONDRIAL"/>
    <property type="match status" value="1"/>
</dbReference>
<dbReference type="GO" id="GO:0005524">
    <property type="term" value="F:ATP binding"/>
    <property type="evidence" value="ECO:0007669"/>
    <property type="project" value="UniProtKB-KW"/>
</dbReference>
<keyword evidence="4 13" id="KW-0436">Ligase</keyword>
<dbReference type="InterPro" id="IPR014729">
    <property type="entry name" value="Rossmann-like_a/b/a_fold"/>
</dbReference>
<keyword evidence="15" id="KW-1185">Reference proteome</keyword>
<evidence type="ECO:0000256" key="12">
    <source>
        <dbReference type="PROSITE-ProRule" id="PRU00182"/>
    </source>
</evidence>
<dbReference type="GO" id="GO:0006437">
    <property type="term" value="P:tyrosyl-tRNA aminoacylation"/>
    <property type="evidence" value="ECO:0007669"/>
    <property type="project" value="InterPro"/>
</dbReference>
<dbReference type="AlphaFoldDB" id="A0AB34K7N4"/>
<comment type="similarity">
    <text evidence="13">Belongs to the class-I aminoacyl-tRNA synthetase family.</text>
</comment>
<dbReference type="InterPro" id="IPR036986">
    <property type="entry name" value="S4_RNA-bd_sf"/>
</dbReference>
<evidence type="ECO:0000256" key="2">
    <source>
        <dbReference type="ARBA" id="ARBA00013160"/>
    </source>
</evidence>
<name>A0AB34K7N4_PRYPA</name>
<proteinExistence type="inferred from homology"/>
<dbReference type="NCBIfam" id="TIGR00234">
    <property type="entry name" value="tyrS"/>
    <property type="match status" value="1"/>
</dbReference>
<dbReference type="Proteomes" id="UP001515480">
    <property type="component" value="Unassembled WGS sequence"/>
</dbReference>
<evidence type="ECO:0000256" key="8">
    <source>
        <dbReference type="ARBA" id="ARBA00022917"/>
    </source>
</evidence>
<evidence type="ECO:0000256" key="11">
    <source>
        <dbReference type="ARBA" id="ARBA00048248"/>
    </source>
</evidence>
<dbReference type="CDD" id="cd00805">
    <property type="entry name" value="TyrRS_core"/>
    <property type="match status" value="1"/>
</dbReference>
<dbReference type="SUPFAM" id="SSF55174">
    <property type="entry name" value="Alpha-L RNA-binding motif"/>
    <property type="match status" value="1"/>
</dbReference>
<keyword evidence="7 12" id="KW-0694">RNA-binding</keyword>
<dbReference type="Pfam" id="PF00579">
    <property type="entry name" value="tRNA-synt_1b"/>
    <property type="match status" value="1"/>
</dbReference>
<evidence type="ECO:0000256" key="5">
    <source>
        <dbReference type="ARBA" id="ARBA00022741"/>
    </source>
</evidence>
<dbReference type="PROSITE" id="PS50889">
    <property type="entry name" value="S4"/>
    <property type="match status" value="1"/>
</dbReference>
<comment type="caution">
    <text evidence="14">The sequence shown here is derived from an EMBL/GenBank/DDBJ whole genome shotgun (WGS) entry which is preliminary data.</text>
</comment>
<dbReference type="GO" id="GO:0003723">
    <property type="term" value="F:RNA binding"/>
    <property type="evidence" value="ECO:0007669"/>
    <property type="project" value="UniProtKB-KW"/>
</dbReference>
<dbReference type="EC" id="6.1.1.1" evidence="2 13"/>
<dbReference type="Gene3D" id="3.40.50.620">
    <property type="entry name" value="HUPs"/>
    <property type="match status" value="1"/>
</dbReference>
<dbReference type="Gene3D" id="3.10.290.10">
    <property type="entry name" value="RNA-binding S4 domain"/>
    <property type="match status" value="1"/>
</dbReference>
<dbReference type="FunFam" id="3.40.50.620:FF:000008">
    <property type="entry name" value="Tyrosine--tRNA ligase"/>
    <property type="match status" value="1"/>
</dbReference>
<dbReference type="GO" id="GO:0004831">
    <property type="term" value="F:tyrosine-tRNA ligase activity"/>
    <property type="evidence" value="ECO:0007669"/>
    <property type="project" value="UniProtKB-EC"/>
</dbReference>
<keyword evidence="9 13" id="KW-0030">Aminoacyl-tRNA synthetase</keyword>
<keyword evidence="8 13" id="KW-0648">Protein biosynthesis</keyword>
<keyword evidence="6 13" id="KW-0067">ATP-binding</keyword>
<dbReference type="InterPro" id="IPR024088">
    <property type="entry name" value="Tyr-tRNA-ligase_bac-type"/>
</dbReference>
<dbReference type="FunFam" id="1.10.240.10:FF:000001">
    <property type="entry name" value="Tyrosine--tRNA ligase"/>
    <property type="match status" value="1"/>
</dbReference>
<evidence type="ECO:0000313" key="15">
    <source>
        <dbReference type="Proteomes" id="UP001515480"/>
    </source>
</evidence>
<dbReference type="Gene3D" id="1.10.240.10">
    <property type="entry name" value="Tyrosyl-Transfer RNA Synthetase"/>
    <property type="match status" value="1"/>
</dbReference>
<accession>A0AB34K7N4</accession>
<dbReference type="PRINTS" id="PR01040">
    <property type="entry name" value="TRNASYNTHTYR"/>
</dbReference>
<dbReference type="GO" id="GO:0042802">
    <property type="term" value="F:identical protein binding"/>
    <property type="evidence" value="ECO:0007669"/>
    <property type="project" value="UniProtKB-ARBA"/>
</dbReference>
<evidence type="ECO:0000256" key="6">
    <source>
        <dbReference type="ARBA" id="ARBA00022840"/>
    </source>
</evidence>
<dbReference type="PANTHER" id="PTHR11766">
    <property type="entry name" value="TYROSYL-TRNA SYNTHETASE"/>
    <property type="match status" value="1"/>
</dbReference>
<keyword evidence="3" id="KW-0963">Cytoplasm</keyword>
<dbReference type="HAMAP" id="MF_02006">
    <property type="entry name" value="Tyr_tRNA_synth_type1"/>
    <property type="match status" value="1"/>
</dbReference>
<dbReference type="SUPFAM" id="SSF52374">
    <property type="entry name" value="Nucleotidylyl transferase"/>
    <property type="match status" value="1"/>
</dbReference>
<dbReference type="InterPro" id="IPR024107">
    <property type="entry name" value="Tyr-tRNA-ligase_bac_1"/>
</dbReference>
<keyword evidence="5 13" id="KW-0547">Nucleotide-binding</keyword>
<evidence type="ECO:0000256" key="7">
    <source>
        <dbReference type="ARBA" id="ARBA00022884"/>
    </source>
</evidence>
<evidence type="ECO:0000256" key="1">
    <source>
        <dbReference type="ARBA" id="ARBA00004496"/>
    </source>
</evidence>
<evidence type="ECO:0000256" key="10">
    <source>
        <dbReference type="ARBA" id="ARBA00033323"/>
    </source>
</evidence>
<gene>
    <name evidence="14" type="ORF">AB1Y20_001405</name>
</gene>
<dbReference type="GO" id="GO:0005829">
    <property type="term" value="C:cytosol"/>
    <property type="evidence" value="ECO:0007669"/>
    <property type="project" value="TreeGrafter"/>
</dbReference>
<comment type="subcellular location">
    <subcellularLocation>
        <location evidence="1">Cytoplasm</location>
    </subcellularLocation>
</comment>
<evidence type="ECO:0000256" key="4">
    <source>
        <dbReference type="ARBA" id="ARBA00022598"/>
    </source>
</evidence>
<comment type="catalytic activity">
    <reaction evidence="11 13">
        <text>tRNA(Tyr) + L-tyrosine + ATP = L-tyrosyl-tRNA(Tyr) + AMP + diphosphate + H(+)</text>
        <dbReference type="Rhea" id="RHEA:10220"/>
        <dbReference type="Rhea" id="RHEA-COMP:9706"/>
        <dbReference type="Rhea" id="RHEA-COMP:9707"/>
        <dbReference type="ChEBI" id="CHEBI:15378"/>
        <dbReference type="ChEBI" id="CHEBI:30616"/>
        <dbReference type="ChEBI" id="CHEBI:33019"/>
        <dbReference type="ChEBI" id="CHEBI:58315"/>
        <dbReference type="ChEBI" id="CHEBI:78442"/>
        <dbReference type="ChEBI" id="CHEBI:78536"/>
        <dbReference type="ChEBI" id="CHEBI:456215"/>
        <dbReference type="EC" id="6.1.1.1"/>
    </reaction>
</comment>
<dbReference type="EMBL" id="JBGBPQ010000001">
    <property type="protein sequence ID" value="KAL1530504.1"/>
    <property type="molecule type" value="Genomic_DNA"/>
</dbReference>
<evidence type="ECO:0000256" key="3">
    <source>
        <dbReference type="ARBA" id="ARBA00022490"/>
    </source>
</evidence>
<reference evidence="14 15" key="1">
    <citation type="journal article" date="2024" name="Science">
        <title>Giant polyketide synthase enzymes in the biosynthesis of giant marine polyether toxins.</title>
        <authorList>
            <person name="Fallon T.R."/>
            <person name="Shende V.V."/>
            <person name="Wierzbicki I.H."/>
            <person name="Pendleton A.L."/>
            <person name="Watervoot N.F."/>
            <person name="Auber R.P."/>
            <person name="Gonzalez D.J."/>
            <person name="Wisecaver J.H."/>
            <person name="Moore B.S."/>
        </authorList>
    </citation>
    <scope>NUCLEOTIDE SEQUENCE [LARGE SCALE GENOMIC DNA]</scope>
    <source>
        <strain evidence="14 15">12B1</strain>
    </source>
</reference>